<name>A0A8D8MVG0_CULPI</name>
<dbReference type="EMBL" id="HBUE01333121">
    <property type="protein sequence ID" value="CAG6594510.1"/>
    <property type="molecule type" value="Transcribed_RNA"/>
</dbReference>
<reference evidence="2" key="1">
    <citation type="submission" date="2021-05" db="EMBL/GenBank/DDBJ databases">
        <authorList>
            <person name="Alioto T."/>
            <person name="Alioto T."/>
            <person name="Gomez Garrido J."/>
        </authorList>
    </citation>
    <scope>NUCLEOTIDE SEQUENCE</scope>
</reference>
<evidence type="ECO:0000313" key="2">
    <source>
        <dbReference type="EMBL" id="CAG6542422.1"/>
    </source>
</evidence>
<proteinExistence type="predicted"/>
<organism evidence="2">
    <name type="scientific">Culex pipiens</name>
    <name type="common">House mosquito</name>
    <dbReference type="NCBI Taxonomy" id="7175"/>
    <lineage>
        <taxon>Eukaryota</taxon>
        <taxon>Metazoa</taxon>
        <taxon>Ecdysozoa</taxon>
        <taxon>Arthropoda</taxon>
        <taxon>Hexapoda</taxon>
        <taxon>Insecta</taxon>
        <taxon>Pterygota</taxon>
        <taxon>Neoptera</taxon>
        <taxon>Endopterygota</taxon>
        <taxon>Diptera</taxon>
        <taxon>Nematocera</taxon>
        <taxon>Culicoidea</taxon>
        <taxon>Culicidae</taxon>
        <taxon>Culicinae</taxon>
        <taxon>Culicini</taxon>
        <taxon>Culex</taxon>
        <taxon>Culex</taxon>
    </lineage>
</organism>
<dbReference type="AlphaFoldDB" id="A0A8D8MVG0"/>
<dbReference type="EMBL" id="HBUE01226388">
    <property type="protein sequence ID" value="CAG6542422.1"/>
    <property type="molecule type" value="Transcribed_RNA"/>
</dbReference>
<protein>
    <submittedName>
        <fullName evidence="2">(northern house mosquito) hypothetical protein</fullName>
    </submittedName>
</protein>
<accession>A0A8D8MVG0</accession>
<sequence length="193" mass="21552">MEQSHTTEIKTALVETKWTIKGFSAIKVGHLLSPKFAGTSAHTSRTLTWRYKLVPIEVGVSTSWTSIKVISGGQDNVGQSQFHADFEVEFNLAEKSKQVSSGTFDQEDKSIGPGMRTCGKVFVEERRVDTEHQGRSTRSGRRRSSESQNRVASRSTDVRSLCQLAVDGQKLQRYDAYRRWGNIHRPQGHPGGS</sequence>
<evidence type="ECO:0000256" key="1">
    <source>
        <dbReference type="SAM" id="MobiDB-lite"/>
    </source>
</evidence>
<feature type="region of interest" description="Disordered" evidence="1">
    <location>
        <begin position="126"/>
        <end position="155"/>
    </location>
</feature>
<dbReference type="EMBL" id="HBUE01333124">
    <property type="protein sequence ID" value="CAG6594516.1"/>
    <property type="molecule type" value="Transcribed_RNA"/>
</dbReference>
<dbReference type="EMBL" id="HBUE01226391">
    <property type="protein sequence ID" value="CAG6542428.1"/>
    <property type="molecule type" value="Transcribed_RNA"/>
</dbReference>